<feature type="domain" description="ABC transmembrane type-1" evidence="9">
    <location>
        <begin position="114"/>
        <end position="233"/>
    </location>
</feature>
<sequence>MHRPRRNVLGSPHGGTGQTSAMHSRTRRTRYHWPAYLYLVPALAFYVVFLIRPMVTSAWISLFSWDGISLADWVGLKNYRSVLADPLIWEAVRHSLTFIVFYALLPITLALTVVGIVARIRVRGLTFFRAVLFMPYILSTVVVAISWRWIYDENGPLNGILHTIGLGSLTRAWLGSFSTALTAVGLIGTWITFGLAFVLFISGIQKIPTELYEAARVDGAGPVREFFAVTLPAPARGGPRRAGADRDCRAAQLRYRLEHHSGRSGHIDHGAVVLRVRGRIRDPSGRKSLGDRGADDDLHPLRRRTGDAADA</sequence>
<gene>
    <name evidence="10" type="ORF">JOF29_002678</name>
</gene>
<evidence type="ECO:0000313" key="10">
    <source>
        <dbReference type="EMBL" id="MBP2351595.1"/>
    </source>
</evidence>
<keyword evidence="11" id="KW-1185">Reference proteome</keyword>
<dbReference type="Pfam" id="PF00528">
    <property type="entry name" value="BPD_transp_1"/>
    <property type="match status" value="1"/>
</dbReference>
<evidence type="ECO:0000256" key="4">
    <source>
        <dbReference type="ARBA" id="ARBA00022692"/>
    </source>
</evidence>
<evidence type="ECO:0000256" key="8">
    <source>
        <dbReference type="SAM" id="Phobius"/>
    </source>
</evidence>
<dbReference type="EMBL" id="JAGINT010000001">
    <property type="protein sequence ID" value="MBP2351595.1"/>
    <property type="molecule type" value="Genomic_DNA"/>
</dbReference>
<keyword evidence="6 8" id="KW-0472">Membrane</keyword>
<keyword evidence="3" id="KW-1003">Cell membrane</keyword>
<dbReference type="CDD" id="cd06261">
    <property type="entry name" value="TM_PBP2"/>
    <property type="match status" value="1"/>
</dbReference>
<evidence type="ECO:0000256" key="7">
    <source>
        <dbReference type="SAM" id="MobiDB-lite"/>
    </source>
</evidence>
<dbReference type="Gene3D" id="1.10.3720.10">
    <property type="entry name" value="MetI-like"/>
    <property type="match status" value="1"/>
</dbReference>
<feature type="transmembrane region" description="Helical" evidence="8">
    <location>
        <begin position="171"/>
        <end position="201"/>
    </location>
</feature>
<dbReference type="InterPro" id="IPR035906">
    <property type="entry name" value="MetI-like_sf"/>
</dbReference>
<evidence type="ECO:0000313" key="11">
    <source>
        <dbReference type="Proteomes" id="UP000755585"/>
    </source>
</evidence>
<keyword evidence="2" id="KW-0813">Transport</keyword>
<evidence type="ECO:0000256" key="2">
    <source>
        <dbReference type="ARBA" id="ARBA00022448"/>
    </source>
</evidence>
<feature type="transmembrane region" description="Helical" evidence="8">
    <location>
        <begin position="130"/>
        <end position="151"/>
    </location>
</feature>
<feature type="region of interest" description="Disordered" evidence="7">
    <location>
        <begin position="283"/>
        <end position="311"/>
    </location>
</feature>
<protein>
    <submittedName>
        <fullName evidence="10">ABC-type sugar transport system permease subunit</fullName>
    </submittedName>
</protein>
<evidence type="ECO:0000256" key="1">
    <source>
        <dbReference type="ARBA" id="ARBA00004651"/>
    </source>
</evidence>
<name>A0ABS4UJ01_9ACTN</name>
<evidence type="ECO:0000256" key="6">
    <source>
        <dbReference type="ARBA" id="ARBA00023136"/>
    </source>
</evidence>
<keyword evidence="10" id="KW-0762">Sugar transport</keyword>
<evidence type="ECO:0000256" key="3">
    <source>
        <dbReference type="ARBA" id="ARBA00022475"/>
    </source>
</evidence>
<keyword evidence="4 8" id="KW-0812">Transmembrane</keyword>
<organism evidence="10 11">
    <name type="scientific">Kribbella aluminosa</name>
    <dbReference type="NCBI Taxonomy" id="416017"/>
    <lineage>
        <taxon>Bacteria</taxon>
        <taxon>Bacillati</taxon>
        <taxon>Actinomycetota</taxon>
        <taxon>Actinomycetes</taxon>
        <taxon>Propionibacteriales</taxon>
        <taxon>Kribbellaceae</taxon>
        <taxon>Kribbella</taxon>
    </lineage>
</organism>
<evidence type="ECO:0000259" key="9">
    <source>
        <dbReference type="Pfam" id="PF00528"/>
    </source>
</evidence>
<feature type="region of interest" description="Disordered" evidence="7">
    <location>
        <begin position="1"/>
        <end position="25"/>
    </location>
</feature>
<comment type="subcellular location">
    <subcellularLocation>
        <location evidence="1">Cell membrane</location>
        <topology evidence="1">Multi-pass membrane protein</topology>
    </subcellularLocation>
</comment>
<dbReference type="Proteomes" id="UP000755585">
    <property type="component" value="Unassembled WGS sequence"/>
</dbReference>
<dbReference type="SUPFAM" id="SSF161098">
    <property type="entry name" value="MetI-like"/>
    <property type="match status" value="1"/>
</dbReference>
<reference evidence="10 11" key="1">
    <citation type="submission" date="2021-03" db="EMBL/GenBank/DDBJ databases">
        <title>Sequencing the genomes of 1000 actinobacteria strains.</title>
        <authorList>
            <person name="Klenk H.-P."/>
        </authorList>
    </citation>
    <scope>NUCLEOTIDE SEQUENCE [LARGE SCALE GENOMIC DNA]</scope>
    <source>
        <strain evidence="10 11">DSM 18824</strain>
    </source>
</reference>
<proteinExistence type="predicted"/>
<feature type="transmembrane region" description="Helical" evidence="8">
    <location>
        <begin position="96"/>
        <end position="118"/>
    </location>
</feature>
<dbReference type="PANTHER" id="PTHR30193:SF41">
    <property type="entry name" value="DIACETYLCHITOBIOSE UPTAKE SYSTEM PERMEASE PROTEIN NGCF"/>
    <property type="match status" value="1"/>
</dbReference>
<dbReference type="PANTHER" id="PTHR30193">
    <property type="entry name" value="ABC TRANSPORTER PERMEASE PROTEIN"/>
    <property type="match status" value="1"/>
</dbReference>
<feature type="transmembrane region" description="Helical" evidence="8">
    <location>
        <begin position="35"/>
        <end position="55"/>
    </location>
</feature>
<accession>A0ABS4UJ01</accession>
<keyword evidence="5 8" id="KW-1133">Transmembrane helix</keyword>
<evidence type="ECO:0000256" key="5">
    <source>
        <dbReference type="ARBA" id="ARBA00022989"/>
    </source>
</evidence>
<dbReference type="InterPro" id="IPR051393">
    <property type="entry name" value="ABC_transporter_permease"/>
</dbReference>
<comment type="caution">
    <text evidence="10">The sequence shown here is derived from an EMBL/GenBank/DDBJ whole genome shotgun (WGS) entry which is preliminary data.</text>
</comment>
<dbReference type="RefSeq" id="WP_307863302.1">
    <property type="nucleotide sequence ID" value="NZ_JAGINT010000001.1"/>
</dbReference>
<dbReference type="InterPro" id="IPR000515">
    <property type="entry name" value="MetI-like"/>
</dbReference>